<evidence type="ECO:0000256" key="2">
    <source>
        <dbReference type="ARBA" id="ARBA00023274"/>
    </source>
</evidence>
<dbReference type="NCBIfam" id="TIGR00952">
    <property type="entry name" value="S15_bact"/>
    <property type="match status" value="1"/>
</dbReference>
<name>A0A3S3SSL2_9BACT</name>
<dbReference type="PANTHER" id="PTHR23321:SF26">
    <property type="entry name" value="SMALL RIBOSOMAL SUBUNIT PROTEIN US15M"/>
    <property type="match status" value="1"/>
</dbReference>
<dbReference type="SUPFAM" id="SSF47060">
    <property type="entry name" value="S15/NS1 RNA-binding domain"/>
    <property type="match status" value="1"/>
</dbReference>
<evidence type="ECO:0000313" key="10">
    <source>
        <dbReference type="Proteomes" id="UP000288892"/>
    </source>
</evidence>
<dbReference type="InterPro" id="IPR009068">
    <property type="entry name" value="uS15_NS1_RNA-bd_sf"/>
</dbReference>
<gene>
    <name evidence="4" type="primary">rpsO</name>
    <name evidence="7" type="ORF">VT99_10251</name>
    <name evidence="8" type="ORF">VU01_12462</name>
</gene>
<evidence type="ECO:0000313" key="8">
    <source>
        <dbReference type="EMBL" id="RWX50933.1"/>
    </source>
</evidence>
<dbReference type="PANTHER" id="PTHR23321">
    <property type="entry name" value="RIBOSOMAL PROTEIN S15, BACTERIAL AND ORGANELLAR"/>
    <property type="match status" value="1"/>
</dbReference>
<dbReference type="Gene3D" id="6.10.250.3130">
    <property type="match status" value="1"/>
</dbReference>
<dbReference type="Proteomes" id="UP000288892">
    <property type="component" value="Unassembled WGS sequence"/>
</dbReference>
<evidence type="ECO:0000256" key="3">
    <source>
        <dbReference type="ARBA" id="ARBA00064542"/>
    </source>
</evidence>
<accession>A0A3S3SSL2</accession>
<dbReference type="HAMAP" id="MF_01343_B">
    <property type="entry name" value="Ribosomal_uS15_B"/>
    <property type="match status" value="1"/>
</dbReference>
<dbReference type="FunFam" id="1.10.287.10:FF:000002">
    <property type="entry name" value="30S ribosomal protein S15"/>
    <property type="match status" value="1"/>
</dbReference>
<dbReference type="Pfam" id="PF00312">
    <property type="entry name" value="Ribosomal_S15"/>
    <property type="match status" value="1"/>
</dbReference>
<dbReference type="EMBL" id="MTKQ01000025">
    <property type="protein sequence ID" value="RWX49111.1"/>
    <property type="molecule type" value="Genomic_DNA"/>
</dbReference>
<evidence type="ECO:0000256" key="6">
    <source>
        <dbReference type="RuleBase" id="RU004524"/>
    </source>
</evidence>
<proteinExistence type="inferred from homology"/>
<evidence type="ECO:0000256" key="1">
    <source>
        <dbReference type="ARBA" id="ARBA00022980"/>
    </source>
</evidence>
<dbReference type="GO" id="GO:0022627">
    <property type="term" value="C:cytosolic small ribosomal subunit"/>
    <property type="evidence" value="ECO:0007669"/>
    <property type="project" value="TreeGrafter"/>
</dbReference>
<dbReference type="GO" id="GO:0003735">
    <property type="term" value="F:structural constituent of ribosome"/>
    <property type="evidence" value="ECO:0007669"/>
    <property type="project" value="InterPro"/>
</dbReference>
<evidence type="ECO:0000313" key="7">
    <source>
        <dbReference type="EMBL" id="RWX49111.1"/>
    </source>
</evidence>
<comment type="subunit">
    <text evidence="3 4">Part of the 30S ribosomal subunit. Forms a bridge to the 50S subunit in the 70S ribosome, contacting the 23S rRNA.</text>
</comment>
<evidence type="ECO:0000256" key="5">
    <source>
        <dbReference type="RuleBase" id="RU003919"/>
    </source>
</evidence>
<dbReference type="Proteomes" id="UP000286862">
    <property type="component" value="Unassembled WGS sequence"/>
</dbReference>
<dbReference type="SMART" id="SM01387">
    <property type="entry name" value="Ribosomal_S15"/>
    <property type="match status" value="1"/>
</dbReference>
<comment type="function">
    <text evidence="4 6">One of the primary rRNA binding proteins, it binds directly to 16S rRNA where it helps nucleate assembly of the platform of the 30S subunit by binding and bridging several RNA helices of the 16S rRNA.</text>
</comment>
<comment type="caution">
    <text evidence="7">The sequence shown here is derived from an EMBL/GenBank/DDBJ whole genome shotgun (WGS) entry which is preliminary data.</text>
</comment>
<dbReference type="AlphaFoldDB" id="A0A3S3SSL2"/>
<dbReference type="Gene3D" id="1.10.287.10">
    <property type="entry name" value="S15/NS1, RNA-binding"/>
    <property type="match status" value="1"/>
</dbReference>
<dbReference type="GO" id="GO:0006412">
    <property type="term" value="P:translation"/>
    <property type="evidence" value="ECO:0007669"/>
    <property type="project" value="UniProtKB-UniRule"/>
</dbReference>
<dbReference type="InterPro" id="IPR000589">
    <property type="entry name" value="Ribosomal_uS15"/>
</dbReference>
<protein>
    <recommendedName>
        <fullName evidence="4">Small ribosomal subunit protein uS15</fullName>
    </recommendedName>
</protein>
<comment type="function">
    <text evidence="4">Forms an intersubunit bridge (bridge B4) with the 23S rRNA of the 50S subunit in the ribosome.</text>
</comment>
<reference evidence="9 10" key="1">
    <citation type="submission" date="2017-01" db="EMBL/GenBank/DDBJ databases">
        <title>The cable genome- insights into the physiology and evolution of filamentous bacteria capable of sulfide oxidation via long distance electron transfer.</title>
        <authorList>
            <person name="Schreiber L."/>
            <person name="Bjerg J.T."/>
            <person name="Boggild A."/>
            <person name="Van De Vossenberg J."/>
            <person name="Meysman F."/>
            <person name="Nielsen L.P."/>
            <person name="Schramm A."/>
            <person name="Kjeldsen K.U."/>
        </authorList>
    </citation>
    <scope>NUCLEOTIDE SEQUENCE [LARGE SCALE GENOMIC DNA]</scope>
    <source>
        <strain evidence="7">A2</strain>
        <strain evidence="8">A5</strain>
    </source>
</reference>
<keyword evidence="2 4" id="KW-0687">Ribonucleoprotein</keyword>
<dbReference type="PROSITE" id="PS00362">
    <property type="entry name" value="RIBOSOMAL_S15"/>
    <property type="match status" value="1"/>
</dbReference>
<comment type="similarity">
    <text evidence="4 5">Belongs to the universal ribosomal protein uS15 family.</text>
</comment>
<evidence type="ECO:0000256" key="4">
    <source>
        <dbReference type="HAMAP-Rule" id="MF_01343"/>
    </source>
</evidence>
<keyword evidence="1 4" id="KW-0689">Ribosomal protein</keyword>
<keyword evidence="4 6" id="KW-0699">rRNA-binding</keyword>
<dbReference type="EMBL" id="MTKS01000246">
    <property type="protein sequence ID" value="RWX50933.1"/>
    <property type="molecule type" value="Genomic_DNA"/>
</dbReference>
<keyword evidence="4 6" id="KW-0694">RNA-binding</keyword>
<organism evidence="7 9">
    <name type="scientific">Candidatus Electrothrix marina</name>
    <dbReference type="NCBI Taxonomy" id="1859130"/>
    <lineage>
        <taxon>Bacteria</taxon>
        <taxon>Pseudomonadati</taxon>
        <taxon>Thermodesulfobacteriota</taxon>
        <taxon>Desulfobulbia</taxon>
        <taxon>Desulfobulbales</taxon>
        <taxon>Desulfobulbaceae</taxon>
        <taxon>Candidatus Electrothrix</taxon>
    </lineage>
</organism>
<evidence type="ECO:0000313" key="9">
    <source>
        <dbReference type="Proteomes" id="UP000286862"/>
    </source>
</evidence>
<dbReference type="CDD" id="cd00353">
    <property type="entry name" value="Ribosomal_S15p_S13e"/>
    <property type="match status" value="1"/>
</dbReference>
<sequence length="89" mass="10336">MAQSTAKKEEIIKKFATCEGDTGSPEVQVALISDRITYLTDHFKTHAKDHHSRRGLLKLVGQRRSLLKYLRKKDINRYRSLIQELGIRK</sequence>
<dbReference type="InterPro" id="IPR005290">
    <property type="entry name" value="Ribosomal_uS15_bac-type"/>
</dbReference>
<dbReference type="GO" id="GO:0019843">
    <property type="term" value="F:rRNA binding"/>
    <property type="evidence" value="ECO:0007669"/>
    <property type="project" value="UniProtKB-UniRule"/>
</dbReference>
<keyword evidence="10" id="KW-1185">Reference proteome</keyword>